<dbReference type="CDD" id="cd05252">
    <property type="entry name" value="CDP_GD_SDR_e"/>
    <property type="match status" value="1"/>
</dbReference>
<dbReference type="Pfam" id="PF16363">
    <property type="entry name" value="GDP_Man_Dehyd"/>
    <property type="match status" value="1"/>
</dbReference>
<dbReference type="EMBL" id="LNKA01000001">
    <property type="protein sequence ID" value="KTC66061.1"/>
    <property type="molecule type" value="Genomic_DNA"/>
</dbReference>
<gene>
    <name evidence="2" type="primary">rfbG</name>
    <name evidence="2" type="ORF">Lade_0719</name>
    <name evidence="3" type="ORF">NCTC12735_01356</name>
</gene>
<reference evidence="2 4" key="1">
    <citation type="submission" date="2015-11" db="EMBL/GenBank/DDBJ databases">
        <title>Identification of large and diverse effector repertoires of 38 Legionella species.</title>
        <authorList>
            <person name="Burstein D."/>
            <person name="Amaro F."/>
            <person name="Zusman T."/>
            <person name="Lifshitz Z."/>
            <person name="Cohen O."/>
            <person name="Gilbert J.A."/>
            <person name="Pupko T."/>
            <person name="Shuman H.A."/>
            <person name="Segal G."/>
        </authorList>
    </citation>
    <scope>NUCLEOTIDE SEQUENCE [LARGE SCALE GENOMIC DNA]</scope>
    <source>
        <strain evidence="2 4">1762-AUS-E</strain>
    </source>
</reference>
<dbReference type="PANTHER" id="PTHR43000">
    <property type="entry name" value="DTDP-D-GLUCOSE 4,6-DEHYDRATASE-RELATED"/>
    <property type="match status" value="1"/>
</dbReference>
<evidence type="ECO:0000313" key="2">
    <source>
        <dbReference type="EMBL" id="KTC66061.1"/>
    </source>
</evidence>
<dbReference type="KEGG" id="ladl:NCTC12735_01356"/>
<name>A0A0W0R4S0_9GAMM</name>
<keyword evidence="3" id="KW-0456">Lyase</keyword>
<dbReference type="Proteomes" id="UP000054859">
    <property type="component" value="Unassembled WGS sequence"/>
</dbReference>
<dbReference type="AlphaFoldDB" id="A0A0W0R4S0"/>
<dbReference type="Gene3D" id="3.40.50.720">
    <property type="entry name" value="NAD(P)-binding Rossmann-like Domain"/>
    <property type="match status" value="1"/>
</dbReference>
<evidence type="ECO:0000313" key="3">
    <source>
        <dbReference type="EMBL" id="VEH85721.1"/>
    </source>
</evidence>
<dbReference type="EMBL" id="LR134429">
    <property type="protein sequence ID" value="VEH85721.1"/>
    <property type="molecule type" value="Genomic_DNA"/>
</dbReference>
<dbReference type="Gene3D" id="3.90.25.10">
    <property type="entry name" value="UDP-galactose 4-epimerase, domain 1"/>
    <property type="match status" value="1"/>
</dbReference>
<evidence type="ECO:0000313" key="5">
    <source>
        <dbReference type="Proteomes" id="UP000281170"/>
    </source>
</evidence>
<dbReference type="RefSeq" id="WP_131739711.1">
    <property type="nucleotide sequence ID" value="NZ_CAAAHS010000005.1"/>
</dbReference>
<proteinExistence type="predicted"/>
<dbReference type="InterPro" id="IPR013445">
    <property type="entry name" value="CDP_4_6_deHydtase"/>
</dbReference>
<dbReference type="OrthoDB" id="9779041at2"/>
<evidence type="ECO:0000313" key="4">
    <source>
        <dbReference type="Proteomes" id="UP000054859"/>
    </source>
</evidence>
<feature type="domain" description="NAD(P)-binding" evidence="1">
    <location>
        <begin position="12"/>
        <end position="320"/>
    </location>
</feature>
<accession>A0A0W0R4S0</accession>
<keyword evidence="4" id="KW-1185">Reference proteome</keyword>
<dbReference type="Proteomes" id="UP000281170">
    <property type="component" value="Plasmid 20"/>
</dbReference>
<protein>
    <submittedName>
        <fullName evidence="2">CDP-glucose 4,6-dehydratase</fullName>
        <ecNumber evidence="3">4.2.1.45</ecNumber>
    </submittedName>
</protein>
<dbReference type="GO" id="GO:0047733">
    <property type="term" value="F:CDP-glucose 4,6-dehydratase activity"/>
    <property type="evidence" value="ECO:0007669"/>
    <property type="project" value="UniProtKB-EC"/>
</dbReference>
<dbReference type="SUPFAM" id="SSF51735">
    <property type="entry name" value="NAD(P)-binding Rossmann-fold domains"/>
    <property type="match status" value="1"/>
</dbReference>
<keyword evidence="3" id="KW-0614">Plasmid</keyword>
<evidence type="ECO:0000259" key="1">
    <source>
        <dbReference type="Pfam" id="PF16363"/>
    </source>
</evidence>
<sequence length="353" mass="40677">MKFSFWQNKKVLITGHTGFKGSWLSLWLQRLGAEVVGFSLNPPTEPNLFTLANIAKRMTSLLGNIRDFNSLKSVICEFEPEIIFHMAAQPLVGYSYENPVETYSTNVMGTVNLLEAARHSRQFKVIVNVTSDKCYENNEEQKPFQESDRLGGHDPYSNSKGCAELVTHAFQKSYFSSPESLVRLASVRAGNVIGGGDWAEKRLIPDIVRSFLLNTTLNIRSPNALRPWQHVLESLNGYLHLAEALFTSEEYAQAWNFGPNREDAKPVGWIIEKMQELWGRRLSINYQDAEFQEAYFLTLDSTKSKNKLNWTPHWNLETALVKTVEWYRAFENREDLYTKTCLQIEEYQNEHFQ</sequence>
<dbReference type="InterPro" id="IPR036291">
    <property type="entry name" value="NAD(P)-bd_dom_sf"/>
</dbReference>
<dbReference type="InterPro" id="IPR016040">
    <property type="entry name" value="NAD(P)-bd_dom"/>
</dbReference>
<dbReference type="EC" id="4.2.1.45" evidence="3"/>
<geneLocation type="plasmid" evidence="3 5">
    <name>20</name>
</geneLocation>
<dbReference type="NCBIfam" id="TIGR02622">
    <property type="entry name" value="CDP_4_6_dhtase"/>
    <property type="match status" value="1"/>
</dbReference>
<organism evidence="2 4">
    <name type="scientific">Legionella adelaidensis</name>
    <dbReference type="NCBI Taxonomy" id="45056"/>
    <lineage>
        <taxon>Bacteria</taxon>
        <taxon>Pseudomonadati</taxon>
        <taxon>Pseudomonadota</taxon>
        <taxon>Gammaproteobacteria</taxon>
        <taxon>Legionellales</taxon>
        <taxon>Legionellaceae</taxon>
        <taxon>Legionella</taxon>
    </lineage>
</organism>
<dbReference type="STRING" id="45056.Lade_0719"/>
<dbReference type="PATRIC" id="fig|45056.6.peg.742"/>
<reference evidence="3 5" key="2">
    <citation type="submission" date="2018-12" db="EMBL/GenBank/DDBJ databases">
        <authorList>
            <consortium name="Pathogen Informatics"/>
        </authorList>
    </citation>
    <scope>NUCLEOTIDE SEQUENCE [LARGE SCALE GENOMIC DNA]</scope>
    <source>
        <strain evidence="3 5">NCTC12735</strain>
        <plasmid evidence="5">20</plasmid>
    </source>
</reference>